<dbReference type="AlphaFoldDB" id="A0A7Y6R9B8"/>
<evidence type="ECO:0000313" key="3">
    <source>
        <dbReference type="Proteomes" id="UP000589984"/>
    </source>
</evidence>
<protein>
    <submittedName>
        <fullName evidence="2">CinA family protein</fullName>
    </submittedName>
</protein>
<feature type="domain" description="CinA C-terminal" evidence="1">
    <location>
        <begin position="3"/>
        <end position="154"/>
    </location>
</feature>
<dbReference type="EMBL" id="JABWCV010000001">
    <property type="protein sequence ID" value="NVF12578.1"/>
    <property type="molecule type" value="Genomic_DNA"/>
</dbReference>
<dbReference type="Proteomes" id="UP000589984">
    <property type="component" value="Unassembled WGS sequence"/>
</dbReference>
<dbReference type="InterPro" id="IPR036653">
    <property type="entry name" value="CinA-like_C"/>
</dbReference>
<dbReference type="Gene3D" id="3.90.950.20">
    <property type="entry name" value="CinA-like"/>
    <property type="match status" value="1"/>
</dbReference>
<gene>
    <name evidence="2" type="ORF">HUO07_00090</name>
</gene>
<sequence length="171" mass="18451">MELLEKISEYLKKHELKMATAESCTAGLIVSELAGIPGSGQSIDCGLAVYSPEAKNRYLAVSFDTIDTYGLTSEVTSREMALGALNNNDANVAIANTGIAGPEPHDDIPVGTVCFAWAFRHAQEVYMVVETKRFSGDRNEVRLAAAHYALEMLPKHHGDVLAGKAPRVDES</sequence>
<evidence type="ECO:0000313" key="2">
    <source>
        <dbReference type="EMBL" id="NVF12578.1"/>
    </source>
</evidence>
<keyword evidence="3" id="KW-1185">Reference proteome</keyword>
<dbReference type="SUPFAM" id="SSF142433">
    <property type="entry name" value="CinA-like"/>
    <property type="match status" value="1"/>
</dbReference>
<dbReference type="RefSeq" id="WP_176301854.1">
    <property type="nucleotide sequence ID" value="NZ_JABWCV010000001.1"/>
</dbReference>
<dbReference type="NCBIfam" id="TIGR00199">
    <property type="entry name" value="PncC_domain"/>
    <property type="match status" value="1"/>
</dbReference>
<proteinExistence type="predicted"/>
<organism evidence="2 3">
    <name type="scientific">Vreelandella maris</name>
    <dbReference type="NCBI Taxonomy" id="2729617"/>
    <lineage>
        <taxon>Bacteria</taxon>
        <taxon>Pseudomonadati</taxon>
        <taxon>Pseudomonadota</taxon>
        <taxon>Gammaproteobacteria</taxon>
        <taxon>Oceanospirillales</taxon>
        <taxon>Halomonadaceae</taxon>
        <taxon>Vreelandella</taxon>
    </lineage>
</organism>
<evidence type="ECO:0000259" key="1">
    <source>
        <dbReference type="Pfam" id="PF02464"/>
    </source>
</evidence>
<dbReference type="Pfam" id="PF02464">
    <property type="entry name" value="CinA"/>
    <property type="match status" value="1"/>
</dbReference>
<name>A0A7Y6R9B8_9GAMM</name>
<reference evidence="2 3" key="1">
    <citation type="submission" date="2020-06" db="EMBL/GenBank/DDBJ databases">
        <title>Halomonas sp. QX-1 draft genome sequence.</title>
        <authorList>
            <person name="Qiu X."/>
        </authorList>
    </citation>
    <scope>NUCLEOTIDE SEQUENCE [LARGE SCALE GENOMIC DNA]</scope>
    <source>
        <strain evidence="2 3">QX-1</strain>
    </source>
</reference>
<comment type="caution">
    <text evidence="2">The sequence shown here is derived from an EMBL/GenBank/DDBJ whole genome shotgun (WGS) entry which is preliminary data.</text>
</comment>
<accession>A0A7Y6R9B8</accession>
<dbReference type="InterPro" id="IPR008136">
    <property type="entry name" value="CinA_C"/>
</dbReference>